<feature type="compositionally biased region" description="Low complexity" evidence="1">
    <location>
        <begin position="1069"/>
        <end position="1078"/>
    </location>
</feature>
<reference evidence="2 3" key="1">
    <citation type="submission" date="2016-07" db="EMBL/GenBank/DDBJ databases">
        <title>Pervasive Adenine N6-methylation of Active Genes in Fungi.</title>
        <authorList>
            <consortium name="DOE Joint Genome Institute"/>
            <person name="Mondo S.J."/>
            <person name="Dannebaum R.O."/>
            <person name="Kuo R.C."/>
            <person name="Labutti K."/>
            <person name="Haridas S."/>
            <person name="Kuo A."/>
            <person name="Salamov A."/>
            <person name="Ahrendt S.R."/>
            <person name="Lipzen A."/>
            <person name="Sullivan W."/>
            <person name="Andreopoulos W.B."/>
            <person name="Clum A."/>
            <person name="Lindquist E."/>
            <person name="Daum C."/>
            <person name="Ramamoorthy G.K."/>
            <person name="Gryganskyi A."/>
            <person name="Culley D."/>
            <person name="Magnuson J.K."/>
            <person name="James T.Y."/>
            <person name="O'Malley M.A."/>
            <person name="Stajich J.E."/>
            <person name="Spatafora J.W."/>
            <person name="Visel A."/>
            <person name="Grigoriev I.V."/>
        </authorList>
    </citation>
    <scope>NUCLEOTIDE SEQUENCE [LARGE SCALE GENOMIC DNA]</scope>
    <source>
        <strain evidence="2 3">NRRL 3116</strain>
    </source>
</reference>
<protein>
    <submittedName>
        <fullName evidence="2">Uncharacterized protein</fullName>
    </submittedName>
</protein>
<feature type="region of interest" description="Disordered" evidence="1">
    <location>
        <begin position="335"/>
        <end position="367"/>
    </location>
</feature>
<feature type="region of interest" description="Disordered" evidence="1">
    <location>
        <begin position="919"/>
        <end position="953"/>
    </location>
</feature>
<feature type="compositionally biased region" description="Basic and acidic residues" evidence="1">
    <location>
        <begin position="1048"/>
        <end position="1062"/>
    </location>
</feature>
<feature type="compositionally biased region" description="Polar residues" evidence="1">
    <location>
        <begin position="139"/>
        <end position="175"/>
    </location>
</feature>
<organism evidence="2 3">
    <name type="scientific">Lobosporangium transversale</name>
    <dbReference type="NCBI Taxonomy" id="64571"/>
    <lineage>
        <taxon>Eukaryota</taxon>
        <taxon>Fungi</taxon>
        <taxon>Fungi incertae sedis</taxon>
        <taxon>Mucoromycota</taxon>
        <taxon>Mortierellomycotina</taxon>
        <taxon>Mortierellomycetes</taxon>
        <taxon>Mortierellales</taxon>
        <taxon>Mortierellaceae</taxon>
        <taxon>Lobosporangium</taxon>
    </lineage>
</organism>
<feature type="region of interest" description="Disordered" evidence="1">
    <location>
        <begin position="809"/>
        <end position="836"/>
    </location>
</feature>
<accession>A0A1Y2H0T1</accession>
<feature type="region of interest" description="Disordered" evidence="1">
    <location>
        <begin position="413"/>
        <end position="432"/>
    </location>
</feature>
<feature type="compositionally biased region" description="Polar residues" evidence="1">
    <location>
        <begin position="63"/>
        <end position="80"/>
    </location>
</feature>
<comment type="caution">
    <text evidence="2">The sequence shown here is derived from an EMBL/GenBank/DDBJ whole genome shotgun (WGS) entry which is preliminary data.</text>
</comment>
<dbReference type="GeneID" id="33572815"/>
<feature type="compositionally biased region" description="Low complexity" evidence="1">
    <location>
        <begin position="220"/>
        <end position="237"/>
    </location>
</feature>
<feature type="compositionally biased region" description="Basic and acidic residues" evidence="1">
    <location>
        <begin position="277"/>
        <end position="290"/>
    </location>
</feature>
<feature type="region of interest" description="Disordered" evidence="1">
    <location>
        <begin position="1164"/>
        <end position="1195"/>
    </location>
</feature>
<feature type="region of interest" description="Disordered" evidence="1">
    <location>
        <begin position="1006"/>
        <end position="1142"/>
    </location>
</feature>
<feature type="compositionally biased region" description="Low complexity" evidence="1">
    <location>
        <begin position="451"/>
        <end position="464"/>
    </location>
</feature>
<sequence>MPVQSSSVEQDKAASLIKKGQLSLLIESSRGLSQKDTHRSPAQETNGHTLLQQRQLSQQSISKGSVTNASSSDFTPVPATRTSIDASSTLVPQERSLLSSAGFMSRSRRVSTKSSSGMDHNTSAEPVNKNKVHIEILQNKASSDVSPDQPSLQQSTQAQAISQVQSIPMRTQPEIQSSQSQQSQQPVPQKHKRRRSYIPNIPTSLITSNLARFVSGNHNASSPTGSSSTTGAGLSQANSPRSPRSPKIVSAGAHASTGTGFPISGGPAGTSSSSRITDQHQSKAGDDDRSSSASQQSQSILTDGAVLTIEQFKWCSISCCNEIRNRVAKQRIEFHKPSQMPSGSNPDVAMNPSTSSIVPPPQRKLEKPSKVSRFNSGLLQPLGSTQSVADTTPLKDDARGTLQALLQVMAMSTADDTSTSGQSRRDSAQDPLAGSATVAFYHGSSMAQPQNPSLLSLMNGSNNSTGGGSFQSLVPSAASTTNTNTAVGSPSQQQQNQQHIGSPALRRLRSKRSQSKLALAQANDAILNPLSLEELVRLLACTLSLAPEEWIPTHLYDFFVRPQGRKYRDLVELLPTQSQRILKYVLETVDALVDSAVMVTLTILQQYQQQQPEQIDASTPVPTKTKNTASSIVAAWSGVGSSSESSNQGSGSLRQQLSQVHLRAKNDVFGTSSNGSGNGSGNNNNIKAGSDANVVANLILALTTTTESTSSSLSTSAFLSPPPTSSAAIQPGIKCKLTDPYNYSEADLQEIAVRHRKRRAILDSFAGLVFRSRQDASTNYYGSEISLGRDAMILRHVSAALAEEVAAAQADEKGKSKRRHSSVASSTPTSAAGTTTMNARLQAAEREREAQLKAFENLMFAFEEEYNVHKKPLLTAATSKPHADGELATDANATGWTGMASNAAYTRALAMQSLSNTSPYSMTSGQPHLHTTSGFTALPPPPRQARSLTNAAASTAATDLATVRSSLSLPPWRKGSVNSNSSSLGNSHHPQHQNLHLHVPAIATASAGPQGQGQETEQKNTAEGSFLKKESSTATDIGVNTSTALSGERAKRLNSEPTRPRPELYTLLASSSNASNSAPVTQDFTHKQTSSSTSNLEGNKNEKEKGKPLNQSEDQEKDSNEPNKQQSPNQRRQRRMSATLSASWSTWKDHLLVLEEEELAVLEHSSDSEEDPALARARLLAKGSTPSTTTTSAAS</sequence>
<gene>
    <name evidence="2" type="ORF">BCR41DRAFT_67425</name>
</gene>
<feature type="compositionally biased region" description="Polar residues" evidence="1">
    <location>
        <begin position="919"/>
        <end position="935"/>
    </location>
</feature>
<feature type="compositionally biased region" description="Polar residues" evidence="1">
    <location>
        <begin position="1079"/>
        <end position="1094"/>
    </location>
</feature>
<dbReference type="Proteomes" id="UP000193648">
    <property type="component" value="Unassembled WGS sequence"/>
</dbReference>
<dbReference type="OrthoDB" id="2444943at2759"/>
<dbReference type="AlphaFoldDB" id="A0A1Y2H0T1"/>
<dbReference type="InParanoid" id="A0A1Y2H0T1"/>
<feature type="compositionally biased region" description="Polar residues" evidence="1">
    <location>
        <begin position="1122"/>
        <end position="1142"/>
    </location>
</feature>
<evidence type="ECO:0000256" key="1">
    <source>
        <dbReference type="SAM" id="MobiDB-lite"/>
    </source>
</evidence>
<evidence type="ECO:0000313" key="2">
    <source>
        <dbReference type="EMBL" id="ORZ28135.1"/>
    </source>
</evidence>
<feature type="compositionally biased region" description="Low complexity" evidence="1">
    <location>
        <begin position="1184"/>
        <end position="1195"/>
    </location>
</feature>
<evidence type="ECO:0000313" key="3">
    <source>
        <dbReference type="Proteomes" id="UP000193648"/>
    </source>
</evidence>
<feature type="region of interest" description="Disordered" evidence="1">
    <location>
        <begin position="99"/>
        <end position="203"/>
    </location>
</feature>
<feature type="region of interest" description="Disordered" evidence="1">
    <location>
        <begin position="28"/>
        <end position="80"/>
    </location>
</feature>
<dbReference type="RefSeq" id="XP_021885820.1">
    <property type="nucleotide sequence ID" value="XM_022030974.1"/>
</dbReference>
<feature type="compositionally biased region" description="Low complexity" evidence="1">
    <location>
        <begin position="822"/>
        <end position="836"/>
    </location>
</feature>
<dbReference type="EMBL" id="MCFF01000002">
    <property type="protein sequence ID" value="ORZ28135.1"/>
    <property type="molecule type" value="Genomic_DNA"/>
</dbReference>
<feature type="compositionally biased region" description="Polar residues" evidence="1">
    <location>
        <begin position="339"/>
        <end position="357"/>
    </location>
</feature>
<feature type="compositionally biased region" description="Polar residues" evidence="1">
    <location>
        <begin position="1032"/>
        <end position="1045"/>
    </location>
</feature>
<feature type="compositionally biased region" description="Basic and acidic residues" evidence="1">
    <location>
        <begin position="1016"/>
        <end position="1031"/>
    </location>
</feature>
<feature type="region of interest" description="Disordered" evidence="1">
    <location>
        <begin position="451"/>
        <end position="503"/>
    </location>
</feature>
<feature type="compositionally biased region" description="Low complexity" evidence="1">
    <location>
        <begin position="975"/>
        <end position="987"/>
    </location>
</feature>
<feature type="compositionally biased region" description="Low complexity" evidence="1">
    <location>
        <begin position="176"/>
        <end position="185"/>
    </location>
</feature>
<feature type="region of interest" description="Disordered" evidence="1">
    <location>
        <begin position="969"/>
        <end position="992"/>
    </location>
</feature>
<keyword evidence="3" id="KW-1185">Reference proteome</keyword>
<feature type="compositionally biased region" description="Low complexity" evidence="1">
    <location>
        <begin position="50"/>
        <end position="62"/>
    </location>
</feature>
<name>A0A1Y2H0T1_9FUNG</name>
<feature type="compositionally biased region" description="Low complexity" evidence="1">
    <location>
        <begin position="476"/>
        <end position="498"/>
    </location>
</feature>
<proteinExistence type="predicted"/>
<feature type="region of interest" description="Disordered" evidence="1">
    <location>
        <begin position="216"/>
        <end position="299"/>
    </location>
</feature>